<evidence type="ECO:0000256" key="6">
    <source>
        <dbReference type="PROSITE-ProRule" id="PRU10141"/>
    </source>
</evidence>
<keyword evidence="1" id="KW-0723">Serine/threonine-protein kinase</keyword>
<keyword evidence="2" id="KW-0808">Transferase</keyword>
<evidence type="ECO:0000256" key="2">
    <source>
        <dbReference type="ARBA" id="ARBA00022679"/>
    </source>
</evidence>
<dbReference type="PROSITE" id="PS00107">
    <property type="entry name" value="PROTEIN_KINASE_ATP"/>
    <property type="match status" value="1"/>
</dbReference>
<dbReference type="GO" id="GO:0004674">
    <property type="term" value="F:protein serine/threonine kinase activity"/>
    <property type="evidence" value="ECO:0007669"/>
    <property type="project" value="UniProtKB-KW"/>
</dbReference>
<keyword evidence="4" id="KW-0418">Kinase</keyword>
<accession>A0A915KQI7</accession>
<feature type="domain" description="Protein kinase" evidence="7">
    <location>
        <begin position="211"/>
        <end position="492"/>
    </location>
</feature>
<keyword evidence="8" id="KW-1185">Reference proteome</keyword>
<evidence type="ECO:0000256" key="4">
    <source>
        <dbReference type="ARBA" id="ARBA00022777"/>
    </source>
</evidence>
<keyword evidence="5 6" id="KW-0067">ATP-binding</keyword>
<dbReference type="InterPro" id="IPR046873">
    <property type="entry name" value="HisK-N-like"/>
</dbReference>
<reference evidence="9" key="1">
    <citation type="submission" date="2022-11" db="UniProtKB">
        <authorList>
            <consortium name="WormBaseParasite"/>
        </authorList>
    </citation>
    <scope>IDENTIFICATION</scope>
</reference>
<dbReference type="PROSITE" id="PS50011">
    <property type="entry name" value="PROTEIN_KINASE_DOM"/>
    <property type="match status" value="1"/>
</dbReference>
<evidence type="ECO:0000256" key="3">
    <source>
        <dbReference type="ARBA" id="ARBA00022741"/>
    </source>
</evidence>
<dbReference type="AlphaFoldDB" id="A0A915KQI7"/>
<dbReference type="Pfam" id="PF19039">
    <property type="entry name" value="ASK_PH"/>
    <property type="match status" value="1"/>
</dbReference>
<dbReference type="GO" id="GO:0000165">
    <property type="term" value="P:MAPK cascade"/>
    <property type="evidence" value="ECO:0007669"/>
    <property type="project" value="InterPro"/>
</dbReference>
<evidence type="ECO:0000256" key="1">
    <source>
        <dbReference type="ARBA" id="ARBA00022527"/>
    </source>
</evidence>
<evidence type="ECO:0000259" key="7">
    <source>
        <dbReference type="PROSITE" id="PS50011"/>
    </source>
</evidence>
<dbReference type="InterPro" id="IPR043969">
    <property type="entry name" value="MAP3K_PH"/>
</dbReference>
<dbReference type="SMART" id="SM00220">
    <property type="entry name" value="S_TKc"/>
    <property type="match status" value="1"/>
</dbReference>
<dbReference type="SUPFAM" id="SSF56112">
    <property type="entry name" value="Protein kinase-like (PK-like)"/>
    <property type="match status" value="1"/>
</dbReference>
<dbReference type="InterPro" id="IPR008271">
    <property type="entry name" value="Ser/Thr_kinase_AS"/>
</dbReference>
<dbReference type="Pfam" id="PF20302">
    <property type="entry name" value="HisK-N-like"/>
    <property type="match status" value="1"/>
</dbReference>
<dbReference type="Pfam" id="PF00069">
    <property type="entry name" value="Pkinase"/>
    <property type="match status" value="2"/>
</dbReference>
<evidence type="ECO:0000256" key="5">
    <source>
        <dbReference type="ARBA" id="ARBA00022840"/>
    </source>
</evidence>
<name>A0A915KQI7_ROMCU</name>
<dbReference type="GO" id="GO:0005524">
    <property type="term" value="F:ATP binding"/>
    <property type="evidence" value="ECO:0007669"/>
    <property type="project" value="UniProtKB-UniRule"/>
</dbReference>
<feature type="binding site" evidence="6">
    <location>
        <position position="240"/>
    </location>
    <ligand>
        <name>ATP</name>
        <dbReference type="ChEBI" id="CHEBI:30616"/>
    </ligand>
</feature>
<dbReference type="PANTHER" id="PTHR11584">
    <property type="entry name" value="SERINE/THREONINE PROTEIN KINASE"/>
    <property type="match status" value="1"/>
</dbReference>
<organism evidence="8 9">
    <name type="scientific">Romanomermis culicivorax</name>
    <name type="common">Nematode worm</name>
    <dbReference type="NCBI Taxonomy" id="13658"/>
    <lineage>
        <taxon>Eukaryota</taxon>
        <taxon>Metazoa</taxon>
        <taxon>Ecdysozoa</taxon>
        <taxon>Nematoda</taxon>
        <taxon>Enoplea</taxon>
        <taxon>Dorylaimia</taxon>
        <taxon>Mermithida</taxon>
        <taxon>Mermithoidea</taxon>
        <taxon>Mermithidae</taxon>
        <taxon>Romanomermis</taxon>
    </lineage>
</organism>
<dbReference type="InterPro" id="IPR017441">
    <property type="entry name" value="Protein_kinase_ATP_BS"/>
</dbReference>
<sequence>MLERQFMNEKFLELHYVYSSMSVHQQRSTIGNIKLINKFREGTSPKSPEAFSDYKQFIFWIDFFVEMSKNHEGIAGGLGEKSDDTRFPILIAEPNKTYSPSYTLVNLEEKSLSIWNVITAPSGPNKLNVHQWRFPVDAIKAVSASKRDDRAVFLYVYQNSDDFMLFFPSDGHRGRFLHLMEDITSNNDGSKLIFDYERIQTVNYEYEYDSLGNKVILGKGTFGKVFAGRDVTSQRAIAIKEVEIKNSEEIQPLMEEIQLHSTLSHKNIVQYLGCEVSEDGRTFKIFMEQVPGGSLSSLLRSKWGPLIDNESTIIYYARQILEGLNYLARRSRKLFECLCKYFLRPYFQHAQRIAHRDIKGDNVLVNTYSGLCKISDFGTCKRLAGLNPVTDTFTGTLQYMAPEVIDQGQRGYGAPADIWSFGCTMIEMATGKPPFVELGSPQAAMFKVGMFKMHPPIPEELSDEAKVFILRCFEPDSTKRPTCAELLQDPFLESLRRRQETGARKIENKIKKTIKDAFKRSTSYISGNTITTSADSNSNNNDYEYDFETIAEEPAEADSKIPASSHMPLLTSSTTPSQKTAALLLSAPTSNNASPTPVDIRVSSNSNELSPGVPASGDHSNRFFLLRKDSERRETLVAIMTDFDKEIIESWLAAIRKDILKPVLSENLLTPLLAALREHIHSRDYSIVQKALDKIRSDLDYDATSVGQLHLALFMLQDAVIFLQMYYRAYDVDDSYLVLKQQQIKPHWMFALDNLIRSAVQCAVNVLSPDLGANMTSAENADSASASQYSTVESRKSQNVSAGPASLNLKMTREPVFSISNNNTHVFNELKDLIDQNKRLLDELINVNRRYQELLKCSIQDKNGVCQFLTEMSRHSYADSGAYVNFHSPATCGPSTSSIYSTLSRLNSTSSVKDVHLAKWLREREFDEQIIRKIVCEEEFTKEDFLEYVSSREELLRIGLNTSVVLSFLARKSIIKLG</sequence>
<proteinExistence type="predicted"/>
<keyword evidence="3 6" id="KW-0547">Nucleotide-binding</keyword>
<dbReference type="CDD" id="cd06624">
    <property type="entry name" value="STKc_ASK"/>
    <property type="match status" value="1"/>
</dbReference>
<evidence type="ECO:0000313" key="9">
    <source>
        <dbReference type="WBParaSite" id="nRc.2.0.1.t41152-RA"/>
    </source>
</evidence>
<dbReference type="InterPro" id="IPR011009">
    <property type="entry name" value="Kinase-like_dom_sf"/>
</dbReference>
<dbReference type="Gene3D" id="3.30.200.20">
    <property type="entry name" value="Phosphorylase Kinase, domain 1"/>
    <property type="match status" value="1"/>
</dbReference>
<dbReference type="PROSITE" id="PS00108">
    <property type="entry name" value="PROTEIN_KINASE_ST"/>
    <property type="match status" value="1"/>
</dbReference>
<dbReference type="OMA" id="PIEMTEK"/>
<dbReference type="PANTHER" id="PTHR11584:SF394">
    <property type="entry name" value="APOPTOTIC SIGNAL-REGULATING KINASE 1, ISOFORM C"/>
    <property type="match status" value="1"/>
</dbReference>
<dbReference type="InterPro" id="IPR000719">
    <property type="entry name" value="Prot_kinase_dom"/>
</dbReference>
<protein>
    <submittedName>
        <fullName evidence="9">Protein kinase domain-containing protein</fullName>
    </submittedName>
</protein>
<evidence type="ECO:0000313" key="8">
    <source>
        <dbReference type="Proteomes" id="UP000887565"/>
    </source>
</evidence>
<dbReference type="Proteomes" id="UP000887565">
    <property type="component" value="Unplaced"/>
</dbReference>
<dbReference type="Gene3D" id="1.10.510.10">
    <property type="entry name" value="Transferase(Phosphotransferase) domain 1"/>
    <property type="match status" value="1"/>
</dbReference>
<dbReference type="WBParaSite" id="nRc.2.0.1.t41152-RA">
    <property type="protein sequence ID" value="nRc.2.0.1.t41152-RA"/>
    <property type="gene ID" value="nRc.2.0.1.g41152"/>
</dbReference>